<dbReference type="RefSeq" id="WP_231058037.1">
    <property type="nucleotide sequence ID" value="NZ_JAJNOC010000002.1"/>
</dbReference>
<gene>
    <name evidence="1" type="ORF">LQ564_10485</name>
</gene>
<dbReference type="Proteomes" id="UP001179361">
    <property type="component" value="Unassembled WGS sequence"/>
</dbReference>
<protein>
    <submittedName>
        <fullName evidence="1">Uncharacterized protein</fullName>
    </submittedName>
</protein>
<accession>A0ABS8Q4R6</accession>
<reference evidence="1" key="1">
    <citation type="submission" date="2021-11" db="EMBL/GenBank/DDBJ databases">
        <title>The complete genome of Massilia sp sp. G4R7.</title>
        <authorList>
            <person name="Liu L."/>
            <person name="Yue J."/>
            <person name="Yuan J."/>
            <person name="Yang F."/>
            <person name="Li L."/>
        </authorList>
    </citation>
    <scope>NUCLEOTIDE SEQUENCE</scope>
    <source>
        <strain evidence="1">G4R7</strain>
    </source>
</reference>
<sequence length="221" mass="25042">MAPPQSWPGISVKTIPPLVVLGWKVRLQAPEPQTRIWAGRKYKYERLILAQQVYRGTLRRLTSLISLAFPYSDAEYRRYLMIPTKDIRVHPRACNLHLLALVGLRMRYESFSSMFGGRRPENAVLDERDIGFPYGNDFAERVRICWRAQFIAEYASLYWSLVSMRNGRTEGSGSHEASAAFFTADVKYDPVNGDLVHGQVAFPAIDGLPLDLLLQARAAAP</sequence>
<organism evidence="1 2">
    <name type="scientific">Massilia phyllostachyos</name>
    <dbReference type="NCBI Taxonomy" id="2898585"/>
    <lineage>
        <taxon>Bacteria</taxon>
        <taxon>Pseudomonadati</taxon>
        <taxon>Pseudomonadota</taxon>
        <taxon>Betaproteobacteria</taxon>
        <taxon>Burkholderiales</taxon>
        <taxon>Oxalobacteraceae</taxon>
        <taxon>Telluria group</taxon>
        <taxon>Massilia</taxon>
    </lineage>
</organism>
<dbReference type="EMBL" id="JAJNOC010000002">
    <property type="protein sequence ID" value="MCD2516734.1"/>
    <property type="molecule type" value="Genomic_DNA"/>
</dbReference>
<evidence type="ECO:0000313" key="1">
    <source>
        <dbReference type="EMBL" id="MCD2516734.1"/>
    </source>
</evidence>
<evidence type="ECO:0000313" key="2">
    <source>
        <dbReference type="Proteomes" id="UP001179361"/>
    </source>
</evidence>
<keyword evidence="2" id="KW-1185">Reference proteome</keyword>
<comment type="caution">
    <text evidence="1">The sequence shown here is derived from an EMBL/GenBank/DDBJ whole genome shotgun (WGS) entry which is preliminary data.</text>
</comment>
<name>A0ABS8Q4R6_9BURK</name>
<proteinExistence type="predicted"/>